<dbReference type="AlphaFoldDB" id="A0A2A2HBH3"/>
<protein>
    <submittedName>
        <fullName evidence="1">Uncharacterized protein</fullName>
    </submittedName>
</protein>
<proteinExistence type="predicted"/>
<comment type="caution">
    <text evidence="1">The sequence shown here is derived from an EMBL/GenBank/DDBJ whole genome shotgun (WGS) entry which is preliminary data.</text>
</comment>
<reference evidence="1 2" key="1">
    <citation type="journal article" date="2017" name="BMC Genomics">
        <title>Genomic analysis of methanogenic archaea reveals a shift towards energy conservation.</title>
        <authorList>
            <person name="Gilmore S.P."/>
            <person name="Henske J.K."/>
            <person name="Sexton J.A."/>
            <person name="Solomon K.V."/>
            <person name="Seppala S."/>
            <person name="Yoo J.I."/>
            <person name="Huyett L.M."/>
            <person name="Pressman A."/>
            <person name="Cogan J.Z."/>
            <person name="Kivenson V."/>
            <person name="Peng X."/>
            <person name="Tan Y."/>
            <person name="Valentine D.L."/>
            <person name="O'Malley M.A."/>
        </authorList>
    </citation>
    <scope>NUCLEOTIDE SEQUENCE [LARGE SCALE GENOMIC DNA]</scope>
    <source>
        <strain evidence="1 2">1R-7</strain>
    </source>
</reference>
<keyword evidence="2" id="KW-1185">Reference proteome</keyword>
<accession>A0A2A2HBH3</accession>
<name>A0A2A2HBH3_9EURY</name>
<sequence length="67" mass="7113">MGVICSVLPSAKYSLFRLVDDGITDIISSITPSPPIHCVNASQNAIDRGIGWISISVNPVVVIHDIP</sequence>
<dbReference type="Proteomes" id="UP000217528">
    <property type="component" value="Unassembled WGS sequence"/>
</dbReference>
<organism evidence="1 2">
    <name type="scientific">Methanosphaera cuniculi</name>
    <dbReference type="NCBI Taxonomy" id="1077256"/>
    <lineage>
        <taxon>Archaea</taxon>
        <taxon>Methanobacteriati</taxon>
        <taxon>Methanobacteriota</taxon>
        <taxon>Methanomada group</taxon>
        <taxon>Methanobacteria</taxon>
        <taxon>Methanobacteriales</taxon>
        <taxon>Methanobacteriaceae</taxon>
        <taxon>Methanosphaera</taxon>
    </lineage>
</organism>
<evidence type="ECO:0000313" key="2">
    <source>
        <dbReference type="Proteomes" id="UP000217528"/>
    </source>
</evidence>
<dbReference type="EMBL" id="LMVN01000024">
    <property type="protein sequence ID" value="PAV06851.1"/>
    <property type="molecule type" value="Genomic_DNA"/>
</dbReference>
<gene>
    <name evidence="1" type="ORF">ASJ82_06940</name>
</gene>
<evidence type="ECO:0000313" key="1">
    <source>
        <dbReference type="EMBL" id="PAV06851.1"/>
    </source>
</evidence>